<protein>
    <submittedName>
        <fullName evidence="4">Putative peptidase M23 family</fullName>
    </submittedName>
</protein>
<name>D3UID5_HELM1</name>
<dbReference type="RefSeq" id="WP_013023330.1">
    <property type="nucleotide sequence ID" value="NC_013949.1"/>
</dbReference>
<dbReference type="Proteomes" id="UP000001522">
    <property type="component" value="Chromosome"/>
</dbReference>
<evidence type="ECO:0000313" key="5">
    <source>
        <dbReference type="Proteomes" id="UP000001522"/>
    </source>
</evidence>
<dbReference type="STRING" id="679897.HMU10010"/>
<dbReference type="EMBL" id="FN555004">
    <property type="protein sequence ID" value="CBG40258.1"/>
    <property type="molecule type" value="Genomic_DNA"/>
</dbReference>
<keyword evidence="2" id="KW-0472">Membrane</keyword>
<dbReference type="PANTHER" id="PTHR21666">
    <property type="entry name" value="PEPTIDASE-RELATED"/>
    <property type="match status" value="1"/>
</dbReference>
<keyword evidence="2" id="KW-0812">Transmembrane</keyword>
<proteinExistence type="predicted"/>
<dbReference type="KEGG" id="hms:HMU10010"/>
<feature type="transmembrane region" description="Helical" evidence="2">
    <location>
        <begin position="27"/>
        <end position="50"/>
    </location>
</feature>
<evidence type="ECO:0000259" key="3">
    <source>
        <dbReference type="Pfam" id="PF01551"/>
    </source>
</evidence>
<keyword evidence="5" id="KW-1185">Reference proteome</keyword>
<dbReference type="AlphaFoldDB" id="D3UID5"/>
<dbReference type="SUPFAM" id="SSF51261">
    <property type="entry name" value="Duplicated hybrid motif"/>
    <property type="match status" value="1"/>
</dbReference>
<dbReference type="PANTHER" id="PTHR21666:SF289">
    <property type="entry name" value="L-ALA--D-GLU ENDOPEPTIDASE"/>
    <property type="match status" value="1"/>
</dbReference>
<accession>D3UID5</accession>
<dbReference type="InterPro" id="IPR016047">
    <property type="entry name" value="M23ase_b-sheet_dom"/>
</dbReference>
<gene>
    <name evidence="4" type="ordered locus">HMU10010</name>
</gene>
<organism evidence="4 5">
    <name type="scientific">Helicobacter mustelae (strain ATCC 43772 / CCUG 25715 / CIP 103759 / LMG 18044 / NCTC 12198 / R85-136P)</name>
    <name type="common">Campylobacter mustelae</name>
    <dbReference type="NCBI Taxonomy" id="679897"/>
    <lineage>
        <taxon>Bacteria</taxon>
        <taxon>Pseudomonadati</taxon>
        <taxon>Campylobacterota</taxon>
        <taxon>Epsilonproteobacteria</taxon>
        <taxon>Campylobacterales</taxon>
        <taxon>Helicobacteraceae</taxon>
        <taxon>Helicobacter</taxon>
    </lineage>
</organism>
<reference evidence="4 5" key="1">
    <citation type="journal article" date="2010" name="BMC Genomics">
        <title>Comparative genomics and proteomics of Helicobacter mustelae, an ulcerogenic and carcinogenic gastric pathogen.</title>
        <authorList>
            <person name="O'Toole P.W."/>
            <person name="Snelling W.J."/>
            <person name="Canchaya C."/>
            <person name="Forde B.M."/>
            <person name="Hardie K.R."/>
            <person name="Josenhans C."/>
            <person name="Graham R.L.J."/>
            <person name="McMullan G."/>
            <person name="Parkhill J."/>
            <person name="Belda E."/>
            <person name="Bentley S.D."/>
        </authorList>
    </citation>
    <scope>NUCLEOTIDE SEQUENCE [LARGE SCALE GENOMIC DNA]</scope>
    <source>
        <strain evidence="5">ATCC 43772 / LMG 18044 / NCTC 12198 / 12198</strain>
    </source>
</reference>
<keyword evidence="2" id="KW-1133">Transmembrane helix</keyword>
<dbReference type="HOGENOM" id="CLU_029425_2_3_7"/>
<feature type="domain" description="M23ase beta-sheet core" evidence="3">
    <location>
        <begin position="166"/>
        <end position="258"/>
    </location>
</feature>
<keyword evidence="1" id="KW-0732">Signal</keyword>
<dbReference type="eggNOG" id="COG0739">
    <property type="taxonomic scope" value="Bacteria"/>
</dbReference>
<dbReference type="InterPro" id="IPR011055">
    <property type="entry name" value="Dup_hybrid_motif"/>
</dbReference>
<dbReference type="GO" id="GO:0004222">
    <property type="term" value="F:metalloendopeptidase activity"/>
    <property type="evidence" value="ECO:0007669"/>
    <property type="project" value="TreeGrafter"/>
</dbReference>
<dbReference type="CDD" id="cd12797">
    <property type="entry name" value="M23_peptidase"/>
    <property type="match status" value="1"/>
</dbReference>
<dbReference type="Pfam" id="PF01551">
    <property type="entry name" value="Peptidase_M23"/>
    <property type="match status" value="1"/>
</dbReference>
<dbReference type="Gene3D" id="2.70.70.10">
    <property type="entry name" value="Glucose Permease (Domain IIA)"/>
    <property type="match status" value="1"/>
</dbReference>
<evidence type="ECO:0000313" key="4">
    <source>
        <dbReference type="EMBL" id="CBG40258.1"/>
    </source>
</evidence>
<sequence>MQNKLVITIVDERGSRQFQVHKHIKKIIFFGVLGLLASLIGAFFSLRFLMKSIENVAMEQNIAISEYLYIYQQNENLKDQIQKKTNELDVIHQKIGDLETIIDTQKNNQKPHHQFDDIDLENLSPSQKQMILNLVPNGDPIIEYEDRQRAFSPEGKRAKKQKQPLGISYTLALKTPIYATSDGVVESIRTGYKKGFGNYVRLNHSFGFSSLYAHLENVVLKRGQFVKKGTLIGYAPMSTKEQNPALYYEVSFVGKALDSELYTQWSEKNFNEVLLQDKNIDWKSLVWVIKDILRLQDHQNHHGEKSL</sequence>
<evidence type="ECO:0000256" key="1">
    <source>
        <dbReference type="ARBA" id="ARBA00022729"/>
    </source>
</evidence>
<dbReference type="InterPro" id="IPR050570">
    <property type="entry name" value="Cell_wall_metabolism_enzyme"/>
</dbReference>
<evidence type="ECO:0000256" key="2">
    <source>
        <dbReference type="SAM" id="Phobius"/>
    </source>
</evidence>